<comment type="caution">
    <text evidence="1">The sequence shown here is derived from an EMBL/GenBank/DDBJ whole genome shotgun (WGS) entry which is preliminary data.</text>
</comment>
<name>A0A0F9GL57_9ZZZZ</name>
<gene>
    <name evidence="1" type="ORF">LCGC14_2107820</name>
</gene>
<dbReference type="AlphaFoldDB" id="A0A0F9GL57"/>
<evidence type="ECO:0000313" key="1">
    <source>
        <dbReference type="EMBL" id="KKL70145.1"/>
    </source>
</evidence>
<protein>
    <submittedName>
        <fullName evidence="1">Uncharacterized protein</fullName>
    </submittedName>
</protein>
<dbReference type="EMBL" id="LAZR01025984">
    <property type="protein sequence ID" value="KKL70145.1"/>
    <property type="molecule type" value="Genomic_DNA"/>
</dbReference>
<accession>A0A0F9GL57</accession>
<organism evidence="1">
    <name type="scientific">marine sediment metagenome</name>
    <dbReference type="NCBI Taxonomy" id="412755"/>
    <lineage>
        <taxon>unclassified sequences</taxon>
        <taxon>metagenomes</taxon>
        <taxon>ecological metagenomes</taxon>
    </lineage>
</organism>
<reference evidence="1" key="1">
    <citation type="journal article" date="2015" name="Nature">
        <title>Complex archaea that bridge the gap between prokaryotes and eukaryotes.</title>
        <authorList>
            <person name="Spang A."/>
            <person name="Saw J.H."/>
            <person name="Jorgensen S.L."/>
            <person name="Zaremba-Niedzwiedzka K."/>
            <person name="Martijn J."/>
            <person name="Lind A.E."/>
            <person name="van Eijk R."/>
            <person name="Schleper C."/>
            <person name="Guy L."/>
            <person name="Ettema T.J."/>
        </authorList>
    </citation>
    <scope>NUCLEOTIDE SEQUENCE</scope>
</reference>
<proteinExistence type="predicted"/>
<sequence>MTEELLSPEEIELKALKYGREYCDCPIWSDYLRSDGRRFGEAKANQKRVNCWRCRVQFDKKFGRVNSGK</sequence>